<dbReference type="SUPFAM" id="SSF48403">
    <property type="entry name" value="Ankyrin repeat"/>
    <property type="match status" value="2"/>
</dbReference>
<dbReference type="InterPro" id="IPR052050">
    <property type="entry name" value="SecEffector_AnkRepeat"/>
</dbReference>
<protein>
    <submittedName>
        <fullName evidence="2">Ankyrin repeat domain containing protein</fullName>
    </submittedName>
</protein>
<organism evidence="2">
    <name type="scientific">Pandoravirus macleodensis</name>
    <dbReference type="NCBI Taxonomy" id="2107707"/>
    <lineage>
        <taxon>Viruses</taxon>
        <taxon>Pandoravirus</taxon>
    </lineage>
</organism>
<dbReference type="Gene3D" id="1.20.1280.50">
    <property type="match status" value="1"/>
</dbReference>
<dbReference type="SMART" id="SM00256">
    <property type="entry name" value="FBOX"/>
    <property type="match status" value="1"/>
</dbReference>
<proteinExistence type="predicted"/>
<feature type="domain" description="F-box" evidence="1">
    <location>
        <begin position="65"/>
        <end position="104"/>
    </location>
</feature>
<gene>
    <name evidence="2" type="ORF">pmac_cds_379</name>
</gene>
<dbReference type="Pfam" id="PF12937">
    <property type="entry name" value="F-box-like"/>
    <property type="match status" value="1"/>
</dbReference>
<evidence type="ECO:0000313" key="2">
    <source>
        <dbReference type="EMBL" id="AVK77067.1"/>
    </source>
</evidence>
<dbReference type="PANTHER" id="PTHR46586">
    <property type="entry name" value="ANKYRIN REPEAT-CONTAINING PROTEIN"/>
    <property type="match status" value="1"/>
</dbReference>
<reference evidence="2" key="1">
    <citation type="journal article" date="2018" name="Nat. Commun.">
        <title>Diversity and evolution of the emerging Pandoraviridae family.</title>
        <authorList>
            <person name="Legendre M."/>
            <person name="Fabre E."/>
            <person name="Poirot O."/>
            <person name="Jeudy S."/>
            <person name="Lartigue A."/>
            <person name="Alempic J.M."/>
            <person name="Beucher L."/>
            <person name="Philippe N."/>
            <person name="Bertaux L."/>
            <person name="Christo-Foroux E."/>
            <person name="Labadie K."/>
            <person name="Coute Y."/>
            <person name="Abergel C."/>
            <person name="Claverie J.M."/>
        </authorList>
    </citation>
    <scope>NUCLEOTIDE SEQUENCE [LARGE SCALE GENOMIC DNA]</scope>
    <source>
        <strain evidence="2">Macleodensis</strain>
    </source>
</reference>
<dbReference type="RefSeq" id="YP_009481063.1">
    <property type="nucleotide sequence ID" value="NC_037665.1"/>
</dbReference>
<dbReference type="GeneID" id="36841522"/>
<dbReference type="InterPro" id="IPR036770">
    <property type="entry name" value="Ankyrin_rpt-contain_sf"/>
</dbReference>
<dbReference type="SUPFAM" id="SSF81383">
    <property type="entry name" value="F-box domain"/>
    <property type="match status" value="1"/>
</dbReference>
<dbReference type="InterPro" id="IPR036047">
    <property type="entry name" value="F-box-like_dom_sf"/>
</dbReference>
<accession>A0A2U7UF41</accession>
<dbReference type="Proteomes" id="UP000249758">
    <property type="component" value="Segment"/>
</dbReference>
<evidence type="ECO:0000259" key="1">
    <source>
        <dbReference type="PROSITE" id="PS50181"/>
    </source>
</evidence>
<dbReference type="KEGG" id="vg:36841522"/>
<dbReference type="PROSITE" id="PS50181">
    <property type="entry name" value="FBOX"/>
    <property type="match status" value="1"/>
</dbReference>
<name>A0A2U7UF41_9VIRU</name>
<dbReference type="InterPro" id="IPR001810">
    <property type="entry name" value="F-box_dom"/>
</dbReference>
<dbReference type="PANTHER" id="PTHR46586:SF3">
    <property type="entry name" value="ANKYRIN REPEAT-CONTAINING PROTEIN"/>
    <property type="match status" value="1"/>
</dbReference>
<sequence>MGTRLTRDNGVTASAREPPLKRRRLCVVEEMHETASADDGGTALARDYVPQPDALSCPADADIITPHVDRLPDEVLALVLAQLPCLARLAAARVCRRWFSIAKDRAASPYGLCVPTSHTSPCASAAAMLHGDCVDYALSIGYPWSGAECEPAAHHGRADLFMRFYDGGCAQGPLWSDVSVAVAAAHGGHTGLLHAMVARGITIYWSKVVREAASRGQLECLAYAQSNGHLFDRDACQAAAAGGHLDCLIYLHEQGCSWDHAATAAAAAGGHLDCLRYLHEQGCPWDESAAEAAVGGTDLDDPYARREGHVDCLRYLHEQGCRWDAVVCDIATRRGAIACLTYALDAGCPCDDIDATSIVCGSFEAAAVLHAHGYTWTSRVMREAAYFRAWDFVDALHGYGCPWDEDVCTFAADSGDIVQIDRARARGCPWDADKCVNAAIRGDHVDMVRWLCDPPNEYPLGARHVRLALEHQCSVALLDLLRRRAPQCHPRDVTAVAAVWSNCDTVDYLLRENMIENAQSRPVSRLQVIAAEGGRLDLMQLLHAKGHHPDAFALAAAVHHQHDDCMKWLIERGCAIEGEALLVAACTGRVDHMRDLRAHGCPWHPCAYLDAAAEGHVDCLVYMDANGCPRDDEAMLRAAAAGQVHVMRYLHESGLDWHPDTCTSALGGRLAFECIVYACENGCPLDMDKCMRLAIKCGDPRCIHYLTRLKHRLQHQAPCVALL</sequence>
<dbReference type="Gene3D" id="1.25.40.20">
    <property type="entry name" value="Ankyrin repeat-containing domain"/>
    <property type="match status" value="2"/>
</dbReference>
<dbReference type="EMBL" id="MG011691">
    <property type="protein sequence ID" value="AVK77067.1"/>
    <property type="molecule type" value="Genomic_DNA"/>
</dbReference>